<gene>
    <name evidence="6" type="ORF">MNOR_LOCUS7250</name>
</gene>
<dbReference type="Pfam" id="PF02037">
    <property type="entry name" value="SAP"/>
    <property type="match status" value="1"/>
</dbReference>
<protein>
    <recommendedName>
        <fullName evidence="5">DBC1/CARP1 catalytically inactive NUDIX hydrolase domain-containing protein</fullName>
    </recommendedName>
</protein>
<evidence type="ECO:0000256" key="4">
    <source>
        <dbReference type="SAM" id="MobiDB-lite"/>
    </source>
</evidence>
<dbReference type="InterPro" id="IPR003034">
    <property type="entry name" value="SAP_dom"/>
</dbReference>
<keyword evidence="3" id="KW-0597">Phosphoprotein</keyword>
<comment type="subcellular location">
    <subcellularLocation>
        <location evidence="1">Cytoplasm</location>
    </subcellularLocation>
</comment>
<feature type="region of interest" description="Disordered" evidence="4">
    <location>
        <begin position="243"/>
        <end position="357"/>
    </location>
</feature>
<dbReference type="SMART" id="SM01122">
    <property type="entry name" value="DBC1"/>
    <property type="match status" value="1"/>
</dbReference>
<comment type="caution">
    <text evidence="6">The sequence shown here is derived from an EMBL/GenBank/DDBJ whole genome shotgun (WGS) entry which is preliminary data.</text>
</comment>
<dbReference type="InterPro" id="IPR025223">
    <property type="entry name" value="S1-like_RNA-bd_dom"/>
</dbReference>
<dbReference type="PANTHER" id="PTHR14304:SF11">
    <property type="entry name" value="SAP DOMAIN-CONTAINING PROTEIN"/>
    <property type="match status" value="1"/>
</dbReference>
<feature type="compositionally biased region" description="Basic residues" evidence="4">
    <location>
        <begin position="335"/>
        <end position="355"/>
    </location>
</feature>
<dbReference type="InterPro" id="IPR025224">
    <property type="entry name" value="CCAR1/CCAR2"/>
</dbReference>
<dbReference type="GO" id="GO:0005737">
    <property type="term" value="C:cytoplasm"/>
    <property type="evidence" value="ECO:0007669"/>
    <property type="project" value="UniProtKB-SubCell"/>
</dbReference>
<dbReference type="GO" id="GO:0006355">
    <property type="term" value="P:regulation of DNA-templated transcription"/>
    <property type="evidence" value="ECO:0007669"/>
    <property type="project" value="InterPro"/>
</dbReference>
<evidence type="ECO:0000256" key="1">
    <source>
        <dbReference type="ARBA" id="ARBA00004496"/>
    </source>
</evidence>
<dbReference type="Pfam" id="PF14444">
    <property type="entry name" value="S1-like"/>
    <property type="match status" value="1"/>
</dbReference>
<dbReference type="SUPFAM" id="SSF68906">
    <property type="entry name" value="SAP domain"/>
    <property type="match status" value="1"/>
</dbReference>
<reference evidence="6 7" key="1">
    <citation type="submission" date="2024-05" db="EMBL/GenBank/DDBJ databases">
        <authorList>
            <person name="Wallberg A."/>
        </authorList>
    </citation>
    <scope>NUCLEOTIDE SEQUENCE [LARGE SCALE GENOMIC DNA]</scope>
</reference>
<evidence type="ECO:0000313" key="7">
    <source>
        <dbReference type="Proteomes" id="UP001497623"/>
    </source>
</evidence>
<dbReference type="InterPro" id="IPR036361">
    <property type="entry name" value="SAP_dom_sf"/>
</dbReference>
<evidence type="ECO:0000259" key="5">
    <source>
        <dbReference type="SMART" id="SM01122"/>
    </source>
</evidence>
<feature type="compositionally biased region" description="Basic and acidic residues" evidence="4">
    <location>
        <begin position="312"/>
        <end position="334"/>
    </location>
</feature>
<name>A0AAV2Q175_MEGNR</name>
<keyword evidence="7" id="KW-1185">Reference proteome</keyword>
<dbReference type="Proteomes" id="UP001497623">
    <property type="component" value="Unassembled WGS sequence"/>
</dbReference>
<feature type="non-terminal residue" evidence="6">
    <location>
        <position position="677"/>
    </location>
</feature>
<dbReference type="Pfam" id="PF14443">
    <property type="entry name" value="DBC1"/>
    <property type="match status" value="1"/>
</dbReference>
<proteinExistence type="predicted"/>
<evidence type="ECO:0000256" key="3">
    <source>
        <dbReference type="ARBA" id="ARBA00022553"/>
    </source>
</evidence>
<sequence>MAQFALGDSPPLWQDIQQQQQQVRRRCTQPMTSQNPSLPPLVLHIDALRPSNTVLPLHSNVATVVQFLQPLRFCIINPHNGGQASPHSPEARCSPTTCQAIWYPALRSSPNVDDEELVGEIEAEADMQRAAADDPNILSISNSGNFQTAKPPIECVNKMLTSVPVRSTTKPNTSGQQPQKQRVFTGTITKLCADFGFVDEDVFFQTSCVKGPKPSVNDRVLVEASYNPNMPFKWNANRVQVIPGPQSAPSVNPPRTAPSREPQGRSGSYNAVPPPNFSSGKLRIFHQSGSGTLAPRSSAGTARSRSPRRVHRDRDRSRERERTRNEKDRDEKRENRKRSRSRSRGRSPPRRRPRVLPRYNVQVPKIMLHMKEANVPELRKRYSNLYVPSDVFLARPLWSNTFQAHKPFHFPQPVSFHIMNKEVDPILDNDAIYDAPDANHNFAAKVMLMAVPALQDIYRRACALSEDPSDVRDCFVHPTRLINFLVGLKGKNETMAIGGYWSPSLDGPNPEKDPQVLINTAIRTCRALTGIDLSPCTTWYRFAEIYYRRGGSSSRSTNSSGSSNSSGSTARVETTVLFLPDVWNVCPTKLEWDGLHLNYKRQLDKRLLAAANNLQISQPEQDEEEWEEEALKKRDPTNWAELDPKTMKVVELRGELDARLMNSKGLKSQLIARLTKV</sequence>
<keyword evidence="2" id="KW-0963">Cytoplasm</keyword>
<feature type="domain" description="DBC1/CARP1 catalytically inactive NUDIX hydrolase" evidence="5">
    <location>
        <begin position="475"/>
        <end position="615"/>
    </location>
</feature>
<dbReference type="GO" id="GO:0005634">
    <property type="term" value="C:nucleus"/>
    <property type="evidence" value="ECO:0007669"/>
    <property type="project" value="TreeGrafter"/>
</dbReference>
<dbReference type="PANTHER" id="PTHR14304">
    <property type="entry name" value="CELL DIVISION CYCLE AND APOPTOSIS REGULATOR PROTEIN"/>
    <property type="match status" value="1"/>
</dbReference>
<dbReference type="EMBL" id="CAXKWB010003149">
    <property type="protein sequence ID" value="CAL4068448.1"/>
    <property type="molecule type" value="Genomic_DNA"/>
</dbReference>
<evidence type="ECO:0000313" key="6">
    <source>
        <dbReference type="EMBL" id="CAL4068448.1"/>
    </source>
</evidence>
<dbReference type="AlphaFoldDB" id="A0AAV2Q175"/>
<dbReference type="Gene3D" id="1.10.720.30">
    <property type="entry name" value="SAP domain"/>
    <property type="match status" value="1"/>
</dbReference>
<organism evidence="6 7">
    <name type="scientific">Meganyctiphanes norvegica</name>
    <name type="common">Northern krill</name>
    <name type="synonym">Thysanopoda norvegica</name>
    <dbReference type="NCBI Taxonomy" id="48144"/>
    <lineage>
        <taxon>Eukaryota</taxon>
        <taxon>Metazoa</taxon>
        <taxon>Ecdysozoa</taxon>
        <taxon>Arthropoda</taxon>
        <taxon>Crustacea</taxon>
        <taxon>Multicrustacea</taxon>
        <taxon>Malacostraca</taxon>
        <taxon>Eumalacostraca</taxon>
        <taxon>Eucarida</taxon>
        <taxon>Euphausiacea</taxon>
        <taxon>Euphausiidae</taxon>
        <taxon>Meganyctiphanes</taxon>
    </lineage>
</organism>
<evidence type="ECO:0000256" key="2">
    <source>
        <dbReference type="ARBA" id="ARBA00022490"/>
    </source>
</evidence>
<accession>A0AAV2Q175</accession>
<dbReference type="InterPro" id="IPR025954">
    <property type="entry name" value="DBC1/CARP1_inactive_NUDIX"/>
</dbReference>